<organism evidence="4 5">
    <name type="scientific">Salinicoccus sesuvii</name>
    <dbReference type="NCBI Taxonomy" id="868281"/>
    <lineage>
        <taxon>Bacteria</taxon>
        <taxon>Bacillati</taxon>
        <taxon>Bacillota</taxon>
        <taxon>Bacilli</taxon>
        <taxon>Bacillales</taxon>
        <taxon>Staphylococcaceae</taxon>
        <taxon>Salinicoccus</taxon>
    </lineage>
</organism>
<evidence type="ECO:0000313" key="5">
    <source>
        <dbReference type="Proteomes" id="UP001595637"/>
    </source>
</evidence>
<proteinExistence type="inferred from homology"/>
<accession>A0ABV7N3N3</accession>
<dbReference type="RefSeq" id="WP_380653350.1">
    <property type="nucleotide sequence ID" value="NZ_JBHRVQ010000001.1"/>
</dbReference>
<dbReference type="PANTHER" id="PTHR42850:SF2">
    <property type="entry name" value="BLL5683 PROTEIN"/>
    <property type="match status" value="1"/>
</dbReference>
<dbReference type="Pfam" id="PF12850">
    <property type="entry name" value="Metallophos_2"/>
    <property type="match status" value="1"/>
</dbReference>
<dbReference type="InterPro" id="IPR011152">
    <property type="entry name" value="Pesterase_MJ0912"/>
</dbReference>
<dbReference type="NCBIfam" id="TIGR00040">
    <property type="entry name" value="yfcE"/>
    <property type="match status" value="1"/>
</dbReference>
<dbReference type="SUPFAM" id="SSF56300">
    <property type="entry name" value="Metallo-dependent phosphatases"/>
    <property type="match status" value="1"/>
</dbReference>
<dbReference type="Proteomes" id="UP001595637">
    <property type="component" value="Unassembled WGS sequence"/>
</dbReference>
<dbReference type="PANTHER" id="PTHR42850">
    <property type="entry name" value="METALLOPHOSPHOESTERASE"/>
    <property type="match status" value="1"/>
</dbReference>
<dbReference type="InterPro" id="IPR000979">
    <property type="entry name" value="Phosphodiesterase_MJ0936/Vps29"/>
</dbReference>
<reference evidence="5" key="1">
    <citation type="journal article" date="2019" name="Int. J. Syst. Evol. Microbiol.">
        <title>The Global Catalogue of Microorganisms (GCM) 10K type strain sequencing project: providing services to taxonomists for standard genome sequencing and annotation.</title>
        <authorList>
            <consortium name="The Broad Institute Genomics Platform"/>
            <consortium name="The Broad Institute Genome Sequencing Center for Infectious Disease"/>
            <person name="Wu L."/>
            <person name="Ma J."/>
        </authorList>
    </citation>
    <scope>NUCLEOTIDE SEQUENCE [LARGE SCALE GENOMIC DNA]</scope>
    <source>
        <strain evidence="5">CCM 7756</strain>
    </source>
</reference>
<gene>
    <name evidence="4" type="ORF">ACFOEO_06505</name>
</gene>
<sequence length="253" mass="28896">MNYKRNKRGSGGLSTRIAIISDIHGNFNALSKVMEDMEKFGVDEIFCLGDIISMGHQTNEVLDMLCKLDNLSIIRGNHDDEVIKVLKGAPTRITGEEHNHHLWVARHLDGRFKPFLESMPLSMDKKIANYDMLLTHYHLNPDNTYCSINMSPSVEALDAIYKDKSYDMIMFGFGHDHLHYHFESSQKVFINPGALGITLSEYAPYTILEIDKESINLVHRQVPYDRNGFIEGLKQENPPALDFIMNVLLKERG</sequence>
<keyword evidence="2" id="KW-0479">Metal-binding</keyword>
<comment type="cofactor">
    <cofactor evidence="2">
        <name>a divalent metal cation</name>
        <dbReference type="ChEBI" id="CHEBI:60240"/>
    </cofactor>
</comment>
<dbReference type="InterPro" id="IPR024654">
    <property type="entry name" value="Calcineurin-like_PHP_lpxH"/>
</dbReference>
<evidence type="ECO:0000313" key="4">
    <source>
        <dbReference type="EMBL" id="MFC3388217.1"/>
    </source>
</evidence>
<evidence type="ECO:0000256" key="1">
    <source>
        <dbReference type="ARBA" id="ARBA00008950"/>
    </source>
</evidence>
<protein>
    <recommendedName>
        <fullName evidence="2">Phosphoesterase</fullName>
        <ecNumber evidence="2">3.1.4.-</ecNumber>
    </recommendedName>
</protein>
<dbReference type="InterPro" id="IPR050126">
    <property type="entry name" value="Ap4A_hydrolase"/>
</dbReference>
<comment type="caution">
    <text evidence="4">The sequence shown here is derived from an EMBL/GenBank/DDBJ whole genome shotgun (WGS) entry which is preliminary data.</text>
</comment>
<dbReference type="EMBL" id="JBHRVQ010000001">
    <property type="protein sequence ID" value="MFC3388217.1"/>
    <property type="molecule type" value="Genomic_DNA"/>
</dbReference>
<feature type="domain" description="Calcineurin-like phosphoesterase" evidence="3">
    <location>
        <begin position="16"/>
        <end position="212"/>
    </location>
</feature>
<evidence type="ECO:0000259" key="3">
    <source>
        <dbReference type="Pfam" id="PF12850"/>
    </source>
</evidence>
<dbReference type="Gene3D" id="3.60.21.10">
    <property type="match status" value="1"/>
</dbReference>
<evidence type="ECO:0000256" key="2">
    <source>
        <dbReference type="RuleBase" id="RU362039"/>
    </source>
</evidence>
<dbReference type="InterPro" id="IPR029052">
    <property type="entry name" value="Metallo-depent_PP-like"/>
</dbReference>
<dbReference type="EC" id="3.1.4.-" evidence="2"/>
<name>A0ABV7N3N3_9STAP</name>
<keyword evidence="5" id="KW-1185">Reference proteome</keyword>
<dbReference type="PIRSF" id="PIRSF000883">
    <property type="entry name" value="Pesterase_MJ0912"/>
    <property type="match status" value="1"/>
</dbReference>
<comment type="similarity">
    <text evidence="1 2">Belongs to the metallophosphoesterase superfamily. YfcE family.</text>
</comment>